<dbReference type="Gene3D" id="1.10.260.100">
    <property type="match status" value="1"/>
</dbReference>
<dbReference type="Gene3D" id="3.10.20.90">
    <property type="entry name" value="Phosphatidylinositol 3-kinase Catalytic Subunit, Chain A, domain 1"/>
    <property type="match status" value="1"/>
</dbReference>
<accession>A0ABR4N9I7</accession>
<dbReference type="PANTHER" id="PTHR10677">
    <property type="entry name" value="UBIQUILIN"/>
    <property type="match status" value="1"/>
</dbReference>
<comment type="caution">
    <text evidence="3">The sequence shown here is derived from an EMBL/GenBank/DDBJ whole genome shotgun (WGS) entry which is preliminary data.</text>
</comment>
<proteinExistence type="predicted"/>
<dbReference type="SMART" id="SM00727">
    <property type="entry name" value="STI1"/>
    <property type="match status" value="2"/>
</dbReference>
<dbReference type="CDD" id="cd17039">
    <property type="entry name" value="Ubl_ubiquitin_like"/>
    <property type="match status" value="1"/>
</dbReference>
<feature type="region of interest" description="Disordered" evidence="1">
    <location>
        <begin position="101"/>
        <end position="125"/>
    </location>
</feature>
<reference evidence="3 4" key="1">
    <citation type="submission" date="2023-09" db="EMBL/GenBank/DDBJ databases">
        <title>Pangenome analysis of Batrachochytrium dendrobatidis and related Chytrids.</title>
        <authorList>
            <person name="Yacoub M.N."/>
            <person name="Stajich J.E."/>
            <person name="James T.Y."/>
        </authorList>
    </citation>
    <scope>NUCLEOTIDE SEQUENCE [LARGE SCALE GENOMIC DNA]</scope>
    <source>
        <strain evidence="3 4">JEL0888</strain>
    </source>
</reference>
<evidence type="ECO:0000259" key="2">
    <source>
        <dbReference type="PROSITE" id="PS50053"/>
    </source>
</evidence>
<evidence type="ECO:0000313" key="4">
    <source>
        <dbReference type="Proteomes" id="UP001527925"/>
    </source>
</evidence>
<sequence>MSDTATPSGGSSGSAGFTVQARLASGEKVPVQVADPESTTVDELRTLVAAALPTPADPATLRLVLRGRILKGDEALISSFGVANGDIIHVARPAGAATATGAAGSASASSPAAAGAGSSANTSPTSGITGAALAAGLGPQAANTGPFGPEMSAILDNPFVQSLLESPELMQAMLRADPRLRALAEENPEINRMLSDPSTLREMSRLMRNPRLMQEMLRNQDRALSNIEAIPGGFNQLSSIFSRMQGTLSRTETADPSTGKCPSATSIPSDATSWR</sequence>
<protein>
    <recommendedName>
        <fullName evidence="2">Ubiquitin-like domain-containing protein</fullName>
    </recommendedName>
</protein>
<feature type="compositionally biased region" description="Polar residues" evidence="1">
    <location>
        <begin position="263"/>
        <end position="275"/>
    </location>
</feature>
<dbReference type="Pfam" id="PF23195">
    <property type="entry name" value="UBQLN1"/>
    <property type="match status" value="1"/>
</dbReference>
<dbReference type="Proteomes" id="UP001527925">
    <property type="component" value="Unassembled WGS sequence"/>
</dbReference>
<keyword evidence="4" id="KW-1185">Reference proteome</keyword>
<dbReference type="InterPro" id="IPR000626">
    <property type="entry name" value="Ubiquitin-like_dom"/>
</dbReference>
<dbReference type="PROSITE" id="PS50053">
    <property type="entry name" value="UBIQUITIN_2"/>
    <property type="match status" value="1"/>
</dbReference>
<evidence type="ECO:0000313" key="3">
    <source>
        <dbReference type="EMBL" id="KAL2916111.1"/>
    </source>
</evidence>
<dbReference type="Pfam" id="PF10302">
    <property type="entry name" value="Dsc3_N"/>
    <property type="match status" value="1"/>
</dbReference>
<dbReference type="InterPro" id="IPR006636">
    <property type="entry name" value="STI1_HS-bd"/>
</dbReference>
<dbReference type="InterPro" id="IPR015496">
    <property type="entry name" value="Ubiquilin"/>
</dbReference>
<organism evidence="3 4">
    <name type="scientific">Polyrhizophydium stewartii</name>
    <dbReference type="NCBI Taxonomy" id="2732419"/>
    <lineage>
        <taxon>Eukaryota</taxon>
        <taxon>Fungi</taxon>
        <taxon>Fungi incertae sedis</taxon>
        <taxon>Chytridiomycota</taxon>
        <taxon>Chytridiomycota incertae sedis</taxon>
        <taxon>Chytridiomycetes</taxon>
        <taxon>Rhizophydiales</taxon>
        <taxon>Rhizophydiales incertae sedis</taxon>
        <taxon>Polyrhizophydium</taxon>
    </lineage>
</organism>
<evidence type="ECO:0000256" key="1">
    <source>
        <dbReference type="SAM" id="MobiDB-lite"/>
    </source>
</evidence>
<gene>
    <name evidence="3" type="ORF">HK105_204202</name>
</gene>
<dbReference type="InterPro" id="IPR019413">
    <property type="entry name" value="Dsc3_ub-like_dom"/>
</dbReference>
<name>A0ABR4N9I7_9FUNG</name>
<dbReference type="SUPFAM" id="SSF54236">
    <property type="entry name" value="Ubiquitin-like"/>
    <property type="match status" value="1"/>
</dbReference>
<dbReference type="EMBL" id="JADGIZ020000018">
    <property type="protein sequence ID" value="KAL2916111.1"/>
    <property type="molecule type" value="Genomic_DNA"/>
</dbReference>
<feature type="domain" description="Ubiquitin-like" evidence="2">
    <location>
        <begin position="17"/>
        <end position="90"/>
    </location>
</feature>
<dbReference type="PANTHER" id="PTHR10677:SF3">
    <property type="entry name" value="FI07626P-RELATED"/>
    <property type="match status" value="1"/>
</dbReference>
<feature type="compositionally biased region" description="Polar residues" evidence="1">
    <location>
        <begin position="247"/>
        <end position="256"/>
    </location>
</feature>
<feature type="region of interest" description="Disordered" evidence="1">
    <location>
        <begin position="247"/>
        <end position="275"/>
    </location>
</feature>
<dbReference type="InterPro" id="IPR029071">
    <property type="entry name" value="Ubiquitin-like_domsf"/>
</dbReference>